<evidence type="ECO:0000313" key="3">
    <source>
        <dbReference type="Proteomes" id="UP000198287"/>
    </source>
</evidence>
<proteinExistence type="predicted"/>
<evidence type="ECO:0000256" key="1">
    <source>
        <dbReference type="SAM" id="SignalP"/>
    </source>
</evidence>
<organism evidence="2 3">
    <name type="scientific">Folsomia candida</name>
    <name type="common">Springtail</name>
    <dbReference type="NCBI Taxonomy" id="158441"/>
    <lineage>
        <taxon>Eukaryota</taxon>
        <taxon>Metazoa</taxon>
        <taxon>Ecdysozoa</taxon>
        <taxon>Arthropoda</taxon>
        <taxon>Hexapoda</taxon>
        <taxon>Collembola</taxon>
        <taxon>Entomobryomorpha</taxon>
        <taxon>Isotomoidea</taxon>
        <taxon>Isotomidae</taxon>
        <taxon>Proisotominae</taxon>
        <taxon>Folsomia</taxon>
    </lineage>
</organism>
<reference evidence="2 3" key="1">
    <citation type="submission" date="2015-12" db="EMBL/GenBank/DDBJ databases">
        <title>The genome of Folsomia candida.</title>
        <authorList>
            <person name="Faddeeva A."/>
            <person name="Derks M.F."/>
            <person name="Anvar Y."/>
            <person name="Smit S."/>
            <person name="Van Straalen N."/>
            <person name="Roelofs D."/>
        </authorList>
    </citation>
    <scope>NUCLEOTIDE SEQUENCE [LARGE SCALE GENOMIC DNA]</scope>
    <source>
        <strain evidence="2 3">VU population</strain>
        <tissue evidence="2">Whole body</tissue>
    </source>
</reference>
<protein>
    <submittedName>
        <fullName evidence="2">Uncharacterized protein</fullName>
    </submittedName>
</protein>
<keyword evidence="3" id="KW-1185">Reference proteome</keyword>
<dbReference type="AlphaFoldDB" id="A0A226CYX7"/>
<feature type="chain" id="PRO_5012330213" evidence="1">
    <location>
        <begin position="30"/>
        <end position="175"/>
    </location>
</feature>
<gene>
    <name evidence="2" type="ORF">Fcan01_27395</name>
</gene>
<feature type="signal peptide" evidence="1">
    <location>
        <begin position="1"/>
        <end position="29"/>
    </location>
</feature>
<keyword evidence="1" id="KW-0732">Signal</keyword>
<accession>A0A226CYX7</accession>
<evidence type="ECO:0000313" key="2">
    <source>
        <dbReference type="EMBL" id="OXA37824.1"/>
    </source>
</evidence>
<comment type="caution">
    <text evidence="2">The sequence shown here is derived from an EMBL/GenBank/DDBJ whole genome shotgun (WGS) entry which is preliminary data.</text>
</comment>
<dbReference type="Proteomes" id="UP000198287">
    <property type="component" value="Unassembled WGS sequence"/>
</dbReference>
<dbReference type="EMBL" id="LNIX01000052">
    <property type="protein sequence ID" value="OXA37824.1"/>
    <property type="molecule type" value="Genomic_DNA"/>
</dbReference>
<name>A0A226CYX7_FOLCA</name>
<sequence length="175" mass="19778">MPNGIMNRPNVLLRIVCCIVSSQLLVLDAAYPTFGFKHVYPKTVYDNMIKLEKRKRASKNLQKILDDREGEYFKSKSMQYAISDPVNSRRTNAIIFANIVEIEALFNRNVMPIPMAQGGFNSAHLCTKPFQMVSVERVVETKAMRSVIDLGQKSFPADCNETVGLHILRPTLAKT</sequence>